<protein>
    <submittedName>
        <fullName evidence="1">Uncharacterized protein</fullName>
    </submittedName>
</protein>
<gene>
    <name evidence="1" type="ORF">SVIO_005830</name>
</gene>
<dbReference type="RefSeq" id="WP_137975977.1">
    <property type="nucleotide sequence ID" value="NZ_BAAASO010000030.1"/>
</dbReference>
<dbReference type="AlphaFoldDB" id="A0A4D4KTR7"/>
<reference evidence="1 2" key="1">
    <citation type="journal article" date="2020" name="Int. J. Syst. Evol. Microbiol.">
        <title>Reclassification of Streptomyces castelarensis and Streptomyces sporoclivatus as later heterotypic synonyms of Streptomyces antimycoticus.</title>
        <authorList>
            <person name="Komaki H."/>
            <person name="Tamura T."/>
        </authorList>
    </citation>
    <scope>NUCLEOTIDE SEQUENCE [LARGE SCALE GENOMIC DNA]</scope>
    <source>
        <strain evidence="1 2">NBRC 13459</strain>
    </source>
</reference>
<accession>A0A4D4KTR7</accession>
<dbReference type="OrthoDB" id="3718343at2"/>
<proteinExistence type="predicted"/>
<comment type="caution">
    <text evidence="1">The sequence shown here is derived from an EMBL/GenBank/DDBJ whole genome shotgun (WGS) entry which is preliminary data.</text>
</comment>
<dbReference type="EMBL" id="BJHW01000001">
    <property type="protein sequence ID" value="GDY49960.1"/>
    <property type="molecule type" value="Genomic_DNA"/>
</dbReference>
<evidence type="ECO:0000313" key="1">
    <source>
        <dbReference type="EMBL" id="GDY49960.1"/>
    </source>
</evidence>
<organism evidence="1 2">
    <name type="scientific">Streptomyces violaceusniger</name>
    <dbReference type="NCBI Taxonomy" id="68280"/>
    <lineage>
        <taxon>Bacteria</taxon>
        <taxon>Bacillati</taxon>
        <taxon>Actinomycetota</taxon>
        <taxon>Actinomycetes</taxon>
        <taxon>Kitasatosporales</taxon>
        <taxon>Streptomycetaceae</taxon>
        <taxon>Streptomyces</taxon>
        <taxon>Streptomyces violaceusniger group</taxon>
    </lineage>
</organism>
<evidence type="ECO:0000313" key="2">
    <source>
        <dbReference type="Proteomes" id="UP000301309"/>
    </source>
</evidence>
<dbReference type="Proteomes" id="UP000301309">
    <property type="component" value="Unassembled WGS sequence"/>
</dbReference>
<sequence>MSTCVPVIVATRLGKGSACSGKGAASLLCQALATVRAMGVTAQIIVRADSAHFAGPWTATGHRLRI</sequence>
<name>A0A4D4KTR7_STRVO</name>
<keyword evidence="2" id="KW-1185">Reference proteome</keyword>